<keyword evidence="5" id="KW-1185">Reference proteome</keyword>
<feature type="region of interest" description="Disordered" evidence="1">
    <location>
        <begin position="123"/>
        <end position="150"/>
    </location>
</feature>
<gene>
    <name evidence="4" type="ORF">TQ33_0416</name>
</gene>
<evidence type="ECO:0000256" key="1">
    <source>
        <dbReference type="SAM" id="MobiDB-lite"/>
    </source>
</evidence>
<dbReference type="GO" id="GO:0015627">
    <property type="term" value="C:type II protein secretion system complex"/>
    <property type="evidence" value="ECO:0007669"/>
    <property type="project" value="InterPro"/>
</dbReference>
<evidence type="ECO:0000259" key="3">
    <source>
        <dbReference type="Pfam" id="PF16537"/>
    </source>
</evidence>
<dbReference type="OrthoDB" id="5432325at2"/>
<dbReference type="Proteomes" id="UP000034071">
    <property type="component" value="Chromosome"/>
</dbReference>
<dbReference type="AlphaFoldDB" id="A0A0F6TPR6"/>
<feature type="compositionally biased region" description="Polar residues" evidence="1">
    <location>
        <begin position="131"/>
        <end position="150"/>
    </location>
</feature>
<feature type="region of interest" description="Disordered" evidence="1">
    <location>
        <begin position="73"/>
        <end position="108"/>
    </location>
</feature>
<organism evidence="4 5">
    <name type="scientific">Kangiella geojedonensis</name>
    <dbReference type="NCBI Taxonomy" id="914150"/>
    <lineage>
        <taxon>Bacteria</taxon>
        <taxon>Pseudomonadati</taxon>
        <taxon>Pseudomonadota</taxon>
        <taxon>Gammaproteobacteria</taxon>
        <taxon>Kangiellales</taxon>
        <taxon>Kangiellaceae</taxon>
        <taxon>Kangiella</taxon>
    </lineage>
</organism>
<proteinExistence type="predicted"/>
<reference evidence="4 5" key="1">
    <citation type="submission" date="2015-02" db="EMBL/GenBank/DDBJ databases">
        <title>Complete genome sequence of Kangiella geojedonensis strain YCS-5T.</title>
        <authorList>
            <person name="Kim K.M."/>
        </authorList>
    </citation>
    <scope>NUCLEOTIDE SEQUENCE [LARGE SCALE GENOMIC DNA]</scope>
    <source>
        <strain evidence="4 5">YCS-5</strain>
    </source>
</reference>
<keyword evidence="2" id="KW-0472">Membrane</keyword>
<accession>A0A0F6TPR6</accession>
<dbReference type="STRING" id="914150.TQ33_0416"/>
<name>A0A0F6TPR6_9GAMM</name>
<dbReference type="KEGG" id="kge:TQ33_0416"/>
<dbReference type="HOGENOM" id="CLU_084180_0_0_6"/>
<dbReference type="EMBL" id="CP010975">
    <property type="protein sequence ID" value="AKE51402.1"/>
    <property type="molecule type" value="Genomic_DNA"/>
</dbReference>
<keyword evidence="2" id="KW-0812">Transmembrane</keyword>
<feature type="domain" description="Type II secretion system protein GspB C-terminal" evidence="3">
    <location>
        <begin position="157"/>
        <end position="215"/>
    </location>
</feature>
<evidence type="ECO:0000313" key="4">
    <source>
        <dbReference type="EMBL" id="AKE51402.1"/>
    </source>
</evidence>
<dbReference type="RefSeq" id="WP_046560597.1">
    <property type="nucleotide sequence ID" value="NZ_CP010975.1"/>
</dbReference>
<dbReference type="Pfam" id="PF16537">
    <property type="entry name" value="T2SSB"/>
    <property type="match status" value="1"/>
</dbReference>
<evidence type="ECO:0000256" key="2">
    <source>
        <dbReference type="SAM" id="Phobius"/>
    </source>
</evidence>
<sequence length="223" mass="25267">MSYILDALKKNKASDEQSEIPDLSSEHAYHEFEEEKSLTRWIWPIVVMLLVLIIGILGFMLLNPSAKEISERWTQKTSNHTPIEEARPLSSDSNLGGKRQVERNQNDTQIVNKPLEVSEPIVQKVQRRTANKSTGTSQRSKTVSKQSEQTSVTKADLPSLVYTTHIYATQPKDRFVMLNGRAYGEGDTISQGLVVKEILENDLVVIYRGREFILPNLEDVNVN</sequence>
<feature type="transmembrane region" description="Helical" evidence="2">
    <location>
        <begin position="41"/>
        <end position="62"/>
    </location>
</feature>
<evidence type="ECO:0000313" key="5">
    <source>
        <dbReference type="Proteomes" id="UP000034071"/>
    </source>
</evidence>
<dbReference type="InterPro" id="IPR032389">
    <property type="entry name" value="GspB_C"/>
</dbReference>
<keyword evidence="2" id="KW-1133">Transmembrane helix</keyword>
<protein>
    <recommendedName>
        <fullName evidence="3">Type II secretion system protein GspB C-terminal domain-containing protein</fullName>
    </recommendedName>
</protein>